<dbReference type="RefSeq" id="WP_005950711.1">
    <property type="nucleotide sequence ID" value="NZ_CP136423.1"/>
</dbReference>
<gene>
    <name evidence="15" type="ORF">RUMHYD_02934</name>
</gene>
<evidence type="ECO:0000259" key="13">
    <source>
        <dbReference type="Pfam" id="PF04452"/>
    </source>
</evidence>
<keyword evidence="5 12" id="KW-0963">Cytoplasm</keyword>
<accession>C0CPY2</accession>
<dbReference type="NCBIfam" id="TIGR00046">
    <property type="entry name" value="RsmE family RNA methyltransferase"/>
    <property type="match status" value="1"/>
</dbReference>
<dbReference type="PIRSF" id="PIRSF015601">
    <property type="entry name" value="MTase_slr0722"/>
    <property type="match status" value="1"/>
</dbReference>
<dbReference type="Gene3D" id="2.40.240.20">
    <property type="entry name" value="Hypothetical PUA domain-like, domain 1"/>
    <property type="match status" value="1"/>
</dbReference>
<dbReference type="InterPro" id="IPR029028">
    <property type="entry name" value="Alpha/beta_knot_MTases"/>
</dbReference>
<dbReference type="GeneID" id="86822519"/>
<dbReference type="InterPro" id="IPR015947">
    <property type="entry name" value="PUA-like_sf"/>
</dbReference>
<dbReference type="AlphaFoldDB" id="C0CPY2"/>
<dbReference type="InterPro" id="IPR006700">
    <property type="entry name" value="RsmE"/>
</dbReference>
<protein>
    <recommendedName>
        <fullName evidence="4 12">Ribosomal RNA small subunit methyltransferase E</fullName>
        <ecNumber evidence="3 12">2.1.1.193</ecNumber>
    </recommendedName>
</protein>
<dbReference type="HOGENOM" id="CLU_067442_3_0_9"/>
<evidence type="ECO:0000313" key="15">
    <source>
        <dbReference type="EMBL" id="EEG48176.1"/>
    </source>
</evidence>
<dbReference type="GO" id="GO:0005737">
    <property type="term" value="C:cytoplasm"/>
    <property type="evidence" value="ECO:0007669"/>
    <property type="project" value="UniProtKB-SubCell"/>
</dbReference>
<dbReference type="Proteomes" id="UP000003100">
    <property type="component" value="Unassembled WGS sequence"/>
</dbReference>
<comment type="similarity">
    <text evidence="2 12">Belongs to the RNA methyltransferase RsmE family.</text>
</comment>
<dbReference type="PATRIC" id="fig|476272.21.peg.1068"/>
<dbReference type="EC" id="2.1.1.193" evidence="3 12"/>
<organism evidence="15 16">
    <name type="scientific">Blautia hydrogenotrophica (strain DSM 10507 / JCM 14656 / S5a33)</name>
    <name type="common">Ruminococcus hydrogenotrophicus</name>
    <dbReference type="NCBI Taxonomy" id="476272"/>
    <lineage>
        <taxon>Bacteria</taxon>
        <taxon>Bacillati</taxon>
        <taxon>Bacillota</taxon>
        <taxon>Clostridia</taxon>
        <taxon>Lachnospirales</taxon>
        <taxon>Lachnospiraceae</taxon>
        <taxon>Blautia</taxon>
    </lineage>
</organism>
<dbReference type="EMBL" id="ACBZ01000160">
    <property type="protein sequence ID" value="EEG48176.1"/>
    <property type="molecule type" value="Genomic_DNA"/>
</dbReference>
<evidence type="ECO:0000256" key="6">
    <source>
        <dbReference type="ARBA" id="ARBA00022552"/>
    </source>
</evidence>
<keyword evidence="6 12" id="KW-0698">rRNA processing</keyword>
<dbReference type="InterPro" id="IPR046886">
    <property type="entry name" value="RsmE_MTase_dom"/>
</dbReference>
<evidence type="ECO:0000256" key="11">
    <source>
        <dbReference type="ARBA" id="ARBA00047944"/>
    </source>
</evidence>
<dbReference type="PANTHER" id="PTHR30027">
    <property type="entry name" value="RIBOSOMAL RNA SMALL SUBUNIT METHYLTRANSFERASE E"/>
    <property type="match status" value="1"/>
</dbReference>
<evidence type="ECO:0000256" key="12">
    <source>
        <dbReference type="PIRNR" id="PIRNR015601"/>
    </source>
</evidence>
<dbReference type="CDD" id="cd18084">
    <property type="entry name" value="RsmE-like"/>
    <property type="match status" value="1"/>
</dbReference>
<evidence type="ECO:0000256" key="3">
    <source>
        <dbReference type="ARBA" id="ARBA00012328"/>
    </source>
</evidence>
<keyword evidence="16" id="KW-1185">Reference proteome</keyword>
<dbReference type="NCBIfam" id="NF008692">
    <property type="entry name" value="PRK11713.1-5"/>
    <property type="match status" value="1"/>
</dbReference>
<keyword evidence="8 12" id="KW-0808">Transferase</keyword>
<evidence type="ECO:0000256" key="1">
    <source>
        <dbReference type="ARBA" id="ARBA00004496"/>
    </source>
</evidence>
<comment type="caution">
    <text evidence="15">The sequence shown here is derived from an EMBL/GenBank/DDBJ whole genome shotgun (WGS) entry which is preliminary data.</text>
</comment>
<dbReference type="Pfam" id="PF20260">
    <property type="entry name" value="PUA_4"/>
    <property type="match status" value="1"/>
</dbReference>
<keyword evidence="9 12" id="KW-0949">S-adenosyl-L-methionine</keyword>
<evidence type="ECO:0000256" key="4">
    <source>
        <dbReference type="ARBA" id="ARBA00013673"/>
    </source>
</evidence>
<feature type="domain" description="Ribosomal RNA small subunit methyltransferase E methyltransferase" evidence="13">
    <location>
        <begin position="73"/>
        <end position="240"/>
    </location>
</feature>
<evidence type="ECO:0000256" key="7">
    <source>
        <dbReference type="ARBA" id="ARBA00022603"/>
    </source>
</evidence>
<dbReference type="SUPFAM" id="SSF88697">
    <property type="entry name" value="PUA domain-like"/>
    <property type="match status" value="1"/>
</dbReference>
<comment type="subcellular location">
    <subcellularLocation>
        <location evidence="1 12">Cytoplasm</location>
    </subcellularLocation>
</comment>
<comment type="function">
    <text evidence="10 12">Specifically methylates the N3 position of the uracil ring of uridine 1498 (m3U1498) in 16S rRNA. Acts on the fully assembled 30S ribosomal subunit.</text>
</comment>
<proteinExistence type="inferred from homology"/>
<evidence type="ECO:0000256" key="5">
    <source>
        <dbReference type="ARBA" id="ARBA00022490"/>
    </source>
</evidence>
<keyword evidence="7 12" id="KW-0489">Methyltransferase</keyword>
<dbReference type="eggNOG" id="COG1385">
    <property type="taxonomic scope" value="Bacteria"/>
</dbReference>
<dbReference type="Pfam" id="PF04452">
    <property type="entry name" value="Methyltrans_RNA"/>
    <property type="match status" value="1"/>
</dbReference>
<evidence type="ECO:0000256" key="9">
    <source>
        <dbReference type="ARBA" id="ARBA00022691"/>
    </source>
</evidence>
<evidence type="ECO:0000259" key="14">
    <source>
        <dbReference type="Pfam" id="PF20260"/>
    </source>
</evidence>
<dbReference type="Gene3D" id="3.40.1280.10">
    <property type="match status" value="1"/>
</dbReference>
<dbReference type="GO" id="GO:0070042">
    <property type="term" value="F:rRNA (uridine-N3-)-methyltransferase activity"/>
    <property type="evidence" value="ECO:0007669"/>
    <property type="project" value="TreeGrafter"/>
</dbReference>
<dbReference type="GO" id="GO:0070475">
    <property type="term" value="P:rRNA base methylation"/>
    <property type="evidence" value="ECO:0007669"/>
    <property type="project" value="TreeGrafter"/>
</dbReference>
<reference evidence="15 16" key="1">
    <citation type="submission" date="2009-01" db="EMBL/GenBank/DDBJ databases">
        <authorList>
            <person name="Fulton L."/>
            <person name="Clifton S."/>
            <person name="Fulton B."/>
            <person name="Xu J."/>
            <person name="Minx P."/>
            <person name="Pepin K.H."/>
            <person name="Johnson M."/>
            <person name="Bhonagiri V."/>
            <person name="Nash W.E."/>
            <person name="Mardis E.R."/>
            <person name="Wilson R.K."/>
        </authorList>
    </citation>
    <scope>NUCLEOTIDE SEQUENCE [LARGE SCALE GENOMIC DNA]</scope>
    <source>
        <strain evidence="16">DSM 10507 / JCM 14656 / S5a33</strain>
    </source>
</reference>
<dbReference type="InterPro" id="IPR029026">
    <property type="entry name" value="tRNA_m1G_MTases_N"/>
</dbReference>
<evidence type="ECO:0000256" key="8">
    <source>
        <dbReference type="ARBA" id="ARBA00022679"/>
    </source>
</evidence>
<evidence type="ECO:0000256" key="2">
    <source>
        <dbReference type="ARBA" id="ARBA00005528"/>
    </source>
</evidence>
<feature type="domain" description="Ribosomal RNA small subunit methyltransferase E PUA-like" evidence="14">
    <location>
        <begin position="18"/>
        <end position="64"/>
    </location>
</feature>
<dbReference type="PANTHER" id="PTHR30027:SF3">
    <property type="entry name" value="16S RRNA (URACIL(1498)-N(3))-METHYLTRANSFERASE"/>
    <property type="match status" value="1"/>
</dbReference>
<comment type="catalytic activity">
    <reaction evidence="11 12">
        <text>uridine(1498) in 16S rRNA + S-adenosyl-L-methionine = N(3)-methyluridine(1498) in 16S rRNA + S-adenosyl-L-homocysteine + H(+)</text>
        <dbReference type="Rhea" id="RHEA:42920"/>
        <dbReference type="Rhea" id="RHEA-COMP:10283"/>
        <dbReference type="Rhea" id="RHEA-COMP:10284"/>
        <dbReference type="ChEBI" id="CHEBI:15378"/>
        <dbReference type="ChEBI" id="CHEBI:57856"/>
        <dbReference type="ChEBI" id="CHEBI:59789"/>
        <dbReference type="ChEBI" id="CHEBI:65315"/>
        <dbReference type="ChEBI" id="CHEBI:74502"/>
        <dbReference type="EC" id="2.1.1.193"/>
    </reaction>
</comment>
<evidence type="ECO:0000256" key="10">
    <source>
        <dbReference type="ARBA" id="ARBA00025699"/>
    </source>
</evidence>
<name>C0CPY2_BLAHS</name>
<dbReference type="SUPFAM" id="SSF75217">
    <property type="entry name" value="alpha/beta knot"/>
    <property type="match status" value="1"/>
</dbReference>
<sequence length="246" mass="28111">MKRFFAKPEQIDEREIHITGEDVNHIRQVLRMREGEELWVSDGEKKEYHCRIKDFQQDEILLEILYAQESDYELPSRIYLFQGLPKGDKMELIIQKAVELGAFEVIPVATSRCVVKLDKKKAAKKQERWQEIARNAAKQSRRLLVPQIHPVCSLREALDYSGSLDVKLLPYELAKGMRQTKETLAGIKRGQSIGIFIGPEGGFAPEEVEQAMAVGVEPITLGKRILRTETAGMTVLSILMFQLEDE</sequence>
<evidence type="ECO:0000313" key="16">
    <source>
        <dbReference type="Proteomes" id="UP000003100"/>
    </source>
</evidence>
<dbReference type="InterPro" id="IPR046887">
    <property type="entry name" value="RsmE_PUA-like"/>
</dbReference>
<reference evidence="15 16" key="2">
    <citation type="submission" date="2009-02" db="EMBL/GenBank/DDBJ databases">
        <title>Draft genome sequence of Blautia hydrogenotrophica DSM 10507 (Ruminococcus hydrogenotrophicus DSM 10507).</title>
        <authorList>
            <person name="Sudarsanam P."/>
            <person name="Ley R."/>
            <person name="Guruge J."/>
            <person name="Turnbaugh P.J."/>
            <person name="Mahowald M."/>
            <person name="Liep D."/>
            <person name="Gordon J."/>
        </authorList>
    </citation>
    <scope>NUCLEOTIDE SEQUENCE [LARGE SCALE GENOMIC DNA]</scope>
    <source>
        <strain evidence="16">DSM 10507 / JCM 14656 / S5a33</strain>
    </source>
</reference>